<dbReference type="InterPro" id="IPR000873">
    <property type="entry name" value="AMP-dep_synth/lig_dom"/>
</dbReference>
<evidence type="ECO:0000256" key="1">
    <source>
        <dbReference type="ARBA" id="ARBA00006432"/>
    </source>
</evidence>
<organism evidence="3 4">
    <name type="scientific">Actinophytocola xinjiangensis</name>
    <dbReference type="NCBI Taxonomy" id="485602"/>
    <lineage>
        <taxon>Bacteria</taxon>
        <taxon>Bacillati</taxon>
        <taxon>Actinomycetota</taxon>
        <taxon>Actinomycetes</taxon>
        <taxon>Pseudonocardiales</taxon>
        <taxon>Pseudonocardiaceae</taxon>
    </lineage>
</organism>
<reference evidence="3 4" key="1">
    <citation type="submission" date="2016-12" db="EMBL/GenBank/DDBJ databases">
        <title>The draft genome sequence of Actinophytocola xinjiangensis.</title>
        <authorList>
            <person name="Wang W."/>
            <person name="Yuan L."/>
        </authorList>
    </citation>
    <scope>NUCLEOTIDE SEQUENCE [LARGE SCALE GENOMIC DNA]</scope>
    <source>
        <strain evidence="3 4">CGMCC 4.4663</strain>
    </source>
</reference>
<dbReference type="NCBIfam" id="NF005850">
    <property type="entry name" value="PRK07768.1"/>
    <property type="match status" value="1"/>
</dbReference>
<protein>
    <submittedName>
        <fullName evidence="3">Long-chain fatty acid--CoA ligase</fullName>
    </submittedName>
</protein>
<comment type="similarity">
    <text evidence="1">Belongs to the ATP-dependent AMP-binding enzyme family.</text>
</comment>
<dbReference type="PANTHER" id="PTHR22754:SF32">
    <property type="entry name" value="DISCO-INTERACTING PROTEIN 2"/>
    <property type="match status" value="1"/>
</dbReference>
<gene>
    <name evidence="3" type="ORF">BLA60_13860</name>
</gene>
<dbReference type="Gene3D" id="3.40.50.12780">
    <property type="entry name" value="N-terminal domain of ligase-like"/>
    <property type="match status" value="1"/>
</dbReference>
<evidence type="ECO:0000259" key="2">
    <source>
        <dbReference type="Pfam" id="PF00501"/>
    </source>
</evidence>
<dbReference type="Proteomes" id="UP000185696">
    <property type="component" value="Unassembled WGS sequence"/>
</dbReference>
<keyword evidence="3" id="KW-0436">Ligase</keyword>
<dbReference type="SUPFAM" id="SSF56801">
    <property type="entry name" value="Acetyl-CoA synthetase-like"/>
    <property type="match status" value="1"/>
</dbReference>
<dbReference type="Gene3D" id="3.30.300.30">
    <property type="match status" value="1"/>
</dbReference>
<dbReference type="RefSeq" id="WP_075133244.1">
    <property type="nucleotide sequence ID" value="NZ_MSIF01000005.1"/>
</dbReference>
<dbReference type="AlphaFoldDB" id="A0A7Z0WMP7"/>
<dbReference type="InterPro" id="IPR042099">
    <property type="entry name" value="ANL_N_sf"/>
</dbReference>
<name>A0A7Z0WMP7_9PSEU</name>
<dbReference type="GO" id="GO:0005886">
    <property type="term" value="C:plasma membrane"/>
    <property type="evidence" value="ECO:0007669"/>
    <property type="project" value="TreeGrafter"/>
</dbReference>
<evidence type="ECO:0000313" key="3">
    <source>
        <dbReference type="EMBL" id="OLF11082.1"/>
    </source>
</evidence>
<feature type="domain" description="AMP-dependent synthetase/ligase" evidence="2">
    <location>
        <begin position="28"/>
        <end position="403"/>
    </location>
</feature>
<sequence>MSRFVDRLVETANGGGRQRGVTTGEPNEPVHTTWAQIHEQARAMAGALVVGGLARHDAVAVLAAEPAVIGPAVQAVWLGGGSVTMLHQPTPRSDLAVWAEDTLRVLNMIGSKLVLLGAPFDQLAPVLEQHGIGYRLISDLAGGTPLASIVDVDDAAPALLQLTSGSTADPKAVRITHGNLLANITAMATRAELDESGDIMVSWLPMFHDMGMVGFYTVPMMMGIELVKVTPVDFLSAPLLWARLISKYGGTITAAPNFAYALLGRRLGGASEEFDLSTLRIALNGAEPIDEKAVASFVASGARFGMPAECVFPAYGMAEGTLAISFARPFIGLRLDHVDAERLEGENRAVPVDPAEATRSFALLGPPLDGFEVSIVSASGEVLGEREVGEIRVRGESVTPGYLTVDGPLATQDDAGWLATGDIGYTVDGEIVICGRAKDVIILAGRNIYPTDIERAASTVEGVRAGNAVAVRLDAGTRRERFAVVVESKLAGEVAAEKVLRKDIGARVFEAVNARPVAVVVLRPGTLPKTPSGKLRRAAAGEQVADQIRVRAAEAQ</sequence>
<dbReference type="GO" id="GO:0016874">
    <property type="term" value="F:ligase activity"/>
    <property type="evidence" value="ECO:0007669"/>
    <property type="project" value="UniProtKB-KW"/>
</dbReference>
<dbReference type="EMBL" id="MSIF01000005">
    <property type="protein sequence ID" value="OLF11082.1"/>
    <property type="molecule type" value="Genomic_DNA"/>
</dbReference>
<proteinExistence type="inferred from homology"/>
<dbReference type="GO" id="GO:0070566">
    <property type="term" value="F:adenylyltransferase activity"/>
    <property type="evidence" value="ECO:0007669"/>
    <property type="project" value="TreeGrafter"/>
</dbReference>
<dbReference type="PANTHER" id="PTHR22754">
    <property type="entry name" value="DISCO-INTERACTING PROTEIN 2 DIP2 -RELATED"/>
    <property type="match status" value="1"/>
</dbReference>
<dbReference type="InterPro" id="IPR045851">
    <property type="entry name" value="AMP-bd_C_sf"/>
</dbReference>
<dbReference type="GO" id="GO:0006633">
    <property type="term" value="P:fatty acid biosynthetic process"/>
    <property type="evidence" value="ECO:0007669"/>
    <property type="project" value="TreeGrafter"/>
</dbReference>
<keyword evidence="4" id="KW-1185">Reference proteome</keyword>
<dbReference type="Pfam" id="PF00501">
    <property type="entry name" value="AMP-binding"/>
    <property type="match status" value="1"/>
</dbReference>
<accession>A0A7Z0WMP7</accession>
<dbReference type="OrthoDB" id="3671040at2"/>
<evidence type="ECO:0000313" key="4">
    <source>
        <dbReference type="Proteomes" id="UP000185696"/>
    </source>
</evidence>
<comment type="caution">
    <text evidence="3">The sequence shown here is derived from an EMBL/GenBank/DDBJ whole genome shotgun (WGS) entry which is preliminary data.</text>
</comment>